<keyword evidence="2" id="KW-1185">Reference proteome</keyword>
<dbReference type="RefSeq" id="WP_150898971.1">
    <property type="nucleotide sequence ID" value="NZ_WAAU01000008.1"/>
</dbReference>
<reference evidence="1 2" key="1">
    <citation type="submission" date="2019-09" db="EMBL/GenBank/DDBJ databases">
        <authorList>
            <person name="Cao W.R."/>
        </authorList>
    </citation>
    <scope>NUCLEOTIDE SEQUENCE [LARGE SCALE GENOMIC DNA]</scope>
    <source>
        <strain evidence="2">a4</strain>
    </source>
</reference>
<protein>
    <recommendedName>
        <fullName evidence="3">PsbP C-terminal domain-containing protein</fullName>
    </recommendedName>
</protein>
<evidence type="ECO:0000313" key="2">
    <source>
        <dbReference type="Proteomes" id="UP000467305"/>
    </source>
</evidence>
<gene>
    <name evidence="1" type="ORF">F7018_05295</name>
</gene>
<sequence>MSKKRSELIGKLIMLILFVSCSKNEVRLKELASYPVKFAKQKVNHPSNDFSIFIPKSWKWKVEDYNNENIILGIDAISNPDKDGFTDVIAIQKIKSLGKNKSLESEFKHYFNLIKNNSKGQKIVESGSTEILNQKSYFIHIKSTTDIYGATESISFILNSETEGVFYNLTASASQTKDFKKNMSVMIRSLSTFRKLNNE</sequence>
<dbReference type="EMBL" id="WAAU01000008">
    <property type="protein sequence ID" value="KAB1159725.1"/>
    <property type="molecule type" value="Genomic_DNA"/>
</dbReference>
<dbReference type="OrthoDB" id="1359748at2"/>
<dbReference type="Proteomes" id="UP000467305">
    <property type="component" value="Unassembled WGS sequence"/>
</dbReference>
<dbReference type="AlphaFoldDB" id="A0A7J5AQ28"/>
<name>A0A7J5AQ28_9FLAO</name>
<evidence type="ECO:0000313" key="1">
    <source>
        <dbReference type="EMBL" id="KAB1159725.1"/>
    </source>
</evidence>
<accession>A0A7J5AQ28</accession>
<comment type="caution">
    <text evidence="1">The sequence shown here is derived from an EMBL/GenBank/DDBJ whole genome shotgun (WGS) entry which is preliminary data.</text>
</comment>
<proteinExistence type="predicted"/>
<organism evidence="1 2">
    <name type="scientific">Tenacibaculum aiptasiae</name>
    <dbReference type="NCBI Taxonomy" id="426481"/>
    <lineage>
        <taxon>Bacteria</taxon>
        <taxon>Pseudomonadati</taxon>
        <taxon>Bacteroidota</taxon>
        <taxon>Flavobacteriia</taxon>
        <taxon>Flavobacteriales</taxon>
        <taxon>Flavobacteriaceae</taxon>
        <taxon>Tenacibaculum</taxon>
    </lineage>
</organism>
<evidence type="ECO:0008006" key="3">
    <source>
        <dbReference type="Google" id="ProtNLM"/>
    </source>
</evidence>